<dbReference type="SUPFAM" id="SSF57701">
    <property type="entry name" value="Zn2/Cys6 DNA-binding domain"/>
    <property type="match status" value="1"/>
</dbReference>
<dbReference type="CDD" id="cd00067">
    <property type="entry name" value="GAL4"/>
    <property type="match status" value="1"/>
</dbReference>
<evidence type="ECO:0000256" key="1">
    <source>
        <dbReference type="ARBA" id="ARBA00022723"/>
    </source>
</evidence>
<evidence type="ECO:0000256" key="3">
    <source>
        <dbReference type="ARBA" id="ARBA00023015"/>
    </source>
</evidence>
<dbReference type="Proteomes" id="UP001146351">
    <property type="component" value="Unassembled WGS sequence"/>
</dbReference>
<dbReference type="GO" id="GO:0008270">
    <property type="term" value="F:zinc ion binding"/>
    <property type="evidence" value="ECO:0007669"/>
    <property type="project" value="InterPro"/>
</dbReference>
<dbReference type="EMBL" id="JAPQKO010000005">
    <property type="protein sequence ID" value="KAJ5161897.1"/>
    <property type="molecule type" value="Genomic_DNA"/>
</dbReference>
<dbReference type="InterPro" id="IPR052360">
    <property type="entry name" value="Transcr_Regulatory_Proteins"/>
</dbReference>
<name>A0A9W9LKN9_9EURO</name>
<keyword evidence="5" id="KW-0804">Transcription</keyword>
<sequence>MGGTKSKTGCQTCKSVIRRIRCGEEKPTCLRCSSTGRQCHYNPVSIYTRSIIESPLIQTAFPSSAGVRERRAFEFYFHEAGPSLSGELDLDFWRGSVLQICRLEPLIWDAIISLGALYERPPIHETTPFSLINHPAAVESPLHHEALEWYSRSLAGLQKRINYGEADLTVSLISCVLFIAIELLQGNRKAATTLYHQGSHLLGNALTVAGNMMDSRFYINSGPLASILKPIFRRLGTWVLINSDLSAGSCPVDLISMEGRLESIDEARNMLYDIFAEMKALNVDVEAFWRKTPETRPQEIPALETRTEHLRNRLHRWLHLFQLLQSIRNPHSHQATTTDSGTASLLLMTYKAISIEIETMLSPDQLAYDNHQDEFAQILQLAPATVASTRNPNGKQPPFMFEMGVFLPLFITALKCRFPELRRQALRLLWEAPPAQGMFMCRPTAHVVTILMALEENPTIVPGDLSQVKEMLASPGHMPTAADRIWEFRVSSNMDDAGKTQNWLHYTLQETDAAGYTWAVEKLAHLPGM</sequence>
<evidence type="ECO:0000259" key="7">
    <source>
        <dbReference type="SMART" id="SM00066"/>
    </source>
</evidence>
<keyword evidence="1" id="KW-0479">Metal-binding</keyword>
<keyword evidence="9" id="KW-1185">Reference proteome</keyword>
<dbReference type="OrthoDB" id="3145928at2759"/>
<dbReference type="GO" id="GO:0000981">
    <property type="term" value="F:DNA-binding transcription factor activity, RNA polymerase II-specific"/>
    <property type="evidence" value="ECO:0007669"/>
    <property type="project" value="InterPro"/>
</dbReference>
<dbReference type="InterPro" id="IPR036864">
    <property type="entry name" value="Zn2-C6_fun-type_DNA-bd_sf"/>
</dbReference>
<keyword evidence="2" id="KW-0862">Zinc</keyword>
<proteinExistence type="predicted"/>
<reference evidence="8" key="2">
    <citation type="journal article" date="2023" name="IMA Fungus">
        <title>Comparative genomic study of the Penicillium genus elucidates a diverse pangenome and 15 lateral gene transfer events.</title>
        <authorList>
            <person name="Petersen C."/>
            <person name="Sorensen T."/>
            <person name="Nielsen M.R."/>
            <person name="Sondergaard T.E."/>
            <person name="Sorensen J.L."/>
            <person name="Fitzpatrick D.A."/>
            <person name="Frisvad J.C."/>
            <person name="Nielsen K.L."/>
        </authorList>
    </citation>
    <scope>NUCLEOTIDE SEQUENCE</scope>
    <source>
        <strain evidence="8">IBT 21917</strain>
    </source>
</reference>
<protein>
    <submittedName>
        <fullName evidence="8">Transcriptional regulator family: Fungal Specific TF</fullName>
    </submittedName>
</protein>
<evidence type="ECO:0000313" key="9">
    <source>
        <dbReference type="Proteomes" id="UP001146351"/>
    </source>
</evidence>
<reference evidence="8" key="1">
    <citation type="submission" date="2022-11" db="EMBL/GenBank/DDBJ databases">
        <authorList>
            <person name="Petersen C."/>
        </authorList>
    </citation>
    <scope>NUCLEOTIDE SEQUENCE</scope>
    <source>
        <strain evidence="8">IBT 21917</strain>
    </source>
</reference>
<dbReference type="AlphaFoldDB" id="A0A9W9LKN9"/>
<organism evidence="8 9">
    <name type="scientific">Penicillium capsulatum</name>
    <dbReference type="NCBI Taxonomy" id="69766"/>
    <lineage>
        <taxon>Eukaryota</taxon>
        <taxon>Fungi</taxon>
        <taxon>Dikarya</taxon>
        <taxon>Ascomycota</taxon>
        <taxon>Pezizomycotina</taxon>
        <taxon>Eurotiomycetes</taxon>
        <taxon>Eurotiomycetidae</taxon>
        <taxon>Eurotiales</taxon>
        <taxon>Aspergillaceae</taxon>
        <taxon>Penicillium</taxon>
    </lineage>
</organism>
<keyword evidence="3" id="KW-0805">Transcription regulation</keyword>
<evidence type="ECO:0000256" key="4">
    <source>
        <dbReference type="ARBA" id="ARBA00023125"/>
    </source>
</evidence>
<dbReference type="GO" id="GO:0003677">
    <property type="term" value="F:DNA binding"/>
    <property type="evidence" value="ECO:0007669"/>
    <property type="project" value="UniProtKB-KW"/>
</dbReference>
<dbReference type="SMART" id="SM00066">
    <property type="entry name" value="GAL4"/>
    <property type="match status" value="1"/>
</dbReference>
<evidence type="ECO:0000256" key="6">
    <source>
        <dbReference type="ARBA" id="ARBA00023242"/>
    </source>
</evidence>
<dbReference type="Gene3D" id="4.10.240.10">
    <property type="entry name" value="Zn(2)-C6 fungal-type DNA-binding domain"/>
    <property type="match status" value="1"/>
</dbReference>
<keyword evidence="4" id="KW-0238">DNA-binding</keyword>
<comment type="caution">
    <text evidence="8">The sequence shown here is derived from an EMBL/GenBank/DDBJ whole genome shotgun (WGS) entry which is preliminary data.</text>
</comment>
<feature type="domain" description="Zn(2)-C6 fungal-type" evidence="7">
    <location>
        <begin position="4"/>
        <end position="50"/>
    </location>
</feature>
<evidence type="ECO:0000256" key="2">
    <source>
        <dbReference type="ARBA" id="ARBA00022833"/>
    </source>
</evidence>
<dbReference type="PANTHER" id="PTHR36206">
    <property type="entry name" value="ASPERCRYPTIN BIOSYNTHESIS CLUSTER-SPECIFIC TRANSCRIPTION REGULATOR ATNN-RELATED"/>
    <property type="match status" value="1"/>
</dbReference>
<evidence type="ECO:0000256" key="5">
    <source>
        <dbReference type="ARBA" id="ARBA00023163"/>
    </source>
</evidence>
<dbReference type="InterPro" id="IPR001138">
    <property type="entry name" value="Zn2Cys6_DnaBD"/>
</dbReference>
<evidence type="ECO:0000313" key="8">
    <source>
        <dbReference type="EMBL" id="KAJ5161897.1"/>
    </source>
</evidence>
<gene>
    <name evidence="8" type="ORF">N7492_007289</name>
</gene>
<dbReference type="PANTHER" id="PTHR36206:SF14">
    <property type="entry name" value="ZN(2)-C6 FUNGAL-TYPE DOMAIN-CONTAINING PROTEIN-RELATED"/>
    <property type="match status" value="1"/>
</dbReference>
<keyword evidence="6" id="KW-0539">Nucleus</keyword>
<accession>A0A9W9LKN9</accession>